<dbReference type="Gene3D" id="1.10.10.60">
    <property type="entry name" value="Homeodomain-like"/>
    <property type="match status" value="1"/>
</dbReference>
<protein>
    <submittedName>
        <fullName evidence="3">Mrt</fullName>
    </submittedName>
</protein>
<feature type="compositionally biased region" description="Basic and acidic residues" evidence="1">
    <location>
        <begin position="471"/>
        <end position="480"/>
    </location>
</feature>
<feature type="compositionally biased region" description="Low complexity" evidence="1">
    <location>
        <begin position="230"/>
        <end position="247"/>
    </location>
</feature>
<feature type="compositionally biased region" description="Polar residues" evidence="1">
    <location>
        <begin position="14"/>
        <end position="32"/>
    </location>
</feature>
<feature type="domain" description="Myb/SANT-like DNA-binding" evidence="2">
    <location>
        <begin position="131"/>
        <end position="220"/>
    </location>
</feature>
<proteinExistence type="predicted"/>
<feature type="compositionally biased region" description="Polar residues" evidence="1">
    <location>
        <begin position="641"/>
        <end position="660"/>
    </location>
</feature>
<feature type="region of interest" description="Disordered" evidence="1">
    <location>
        <begin position="471"/>
        <end position="580"/>
    </location>
</feature>
<name>A0A0M4F6F0_DROBS</name>
<feature type="compositionally biased region" description="Polar residues" evidence="1">
    <location>
        <begin position="498"/>
        <end position="510"/>
    </location>
</feature>
<dbReference type="InterPro" id="IPR044822">
    <property type="entry name" value="Myb_DNA-bind_4"/>
</dbReference>
<evidence type="ECO:0000313" key="4">
    <source>
        <dbReference type="Proteomes" id="UP000494163"/>
    </source>
</evidence>
<dbReference type="AlphaFoldDB" id="A0A0M4F6F0"/>
<feature type="compositionally biased region" description="Pro residues" evidence="1">
    <location>
        <begin position="344"/>
        <end position="353"/>
    </location>
</feature>
<accession>A0A0M4F6F0</accession>
<evidence type="ECO:0000313" key="3">
    <source>
        <dbReference type="EMBL" id="ALC47270.1"/>
    </source>
</evidence>
<dbReference type="EMBL" id="CP012526">
    <property type="protein sequence ID" value="ALC47270.1"/>
    <property type="molecule type" value="Genomic_DNA"/>
</dbReference>
<dbReference type="Proteomes" id="UP000494163">
    <property type="component" value="Chromosome 3R"/>
</dbReference>
<evidence type="ECO:0000256" key="1">
    <source>
        <dbReference type="SAM" id="MobiDB-lite"/>
    </source>
</evidence>
<gene>
    <name evidence="3" type="ORF">Dbus_chr3Rg2020</name>
</gene>
<dbReference type="OMA" id="KHEPDMD"/>
<feature type="compositionally biased region" description="Low complexity" evidence="1">
    <location>
        <begin position="106"/>
        <end position="122"/>
    </location>
</feature>
<evidence type="ECO:0000259" key="2">
    <source>
        <dbReference type="Pfam" id="PF13837"/>
    </source>
</evidence>
<feature type="region of interest" description="Disordered" evidence="1">
    <location>
        <begin position="641"/>
        <end position="737"/>
    </location>
</feature>
<feature type="region of interest" description="Disordered" evidence="1">
    <location>
        <begin position="1"/>
        <end position="32"/>
    </location>
</feature>
<feature type="region of interest" description="Disordered" evidence="1">
    <location>
        <begin position="97"/>
        <end position="129"/>
    </location>
</feature>
<feature type="region of interest" description="Disordered" evidence="1">
    <location>
        <begin position="343"/>
        <end position="366"/>
    </location>
</feature>
<organism evidence="3 4">
    <name type="scientific">Drosophila busckii</name>
    <name type="common">Fruit fly</name>
    <dbReference type="NCBI Taxonomy" id="30019"/>
    <lineage>
        <taxon>Eukaryota</taxon>
        <taxon>Metazoa</taxon>
        <taxon>Ecdysozoa</taxon>
        <taxon>Arthropoda</taxon>
        <taxon>Hexapoda</taxon>
        <taxon>Insecta</taxon>
        <taxon>Pterygota</taxon>
        <taxon>Neoptera</taxon>
        <taxon>Endopterygota</taxon>
        <taxon>Diptera</taxon>
        <taxon>Brachycera</taxon>
        <taxon>Muscomorpha</taxon>
        <taxon>Ephydroidea</taxon>
        <taxon>Drosophilidae</taxon>
        <taxon>Drosophila</taxon>
    </lineage>
</organism>
<feature type="region of interest" description="Disordered" evidence="1">
    <location>
        <begin position="386"/>
        <end position="410"/>
    </location>
</feature>
<sequence length="737" mass="82819">MLMPRYSDQRVKSESSYIGNHSQDSATPSTTVAPHTKMRLLNKVEQNLRQHQNQSQVQDQSIHKIINTAATGNSVVGDVDELLTPMSSSIQSHQPYIPSLDGGYAGSSNSGFNSSGSSNSGGKEAHARPERNLWSRAEMLEMLDIMQQMNALDQLNDRNVKSEHVFRQIEEVMRRKGYVKKSSIQIWTKWKFLKSTYNTTTRHGNGIPKVVPEEVYRVLCRMLREHANANTNASANGSNIGSENGNSMDSSSNVDLRRSMAGGVDIKPGSAELGVEHPIFGFRLGLVKSEPQDTGYETQMRSTHDIEAVDFMDQQPHEPFIINVKHEPEMDLGVDANCTNTLPPTAPATPSPPTVAMESEEPPPLCSSTPLPLPPLRVASFAQRPLGTPTHGILQIERPPPPLSKGKGQRSVMGISSINSINFAHPTSKLMLPRKQMPLRMPRAELSMQASTHVRPLKSVPMRETGYSLRPDRMIPDLDHQSISPPPSPPLHAAKYQLPSTSRQAQMLSEQQRKRRLNQVHSHSPVPVKLQRSSTLLEPKYPISAKLRDEPAQQQQPKPSNEEEAQRQQQQRKQQQEEHFKTELSNLATAMREAQQQMLRDFFKQQKDFARREHEFQMRQDNLVMNSLRRQTNELLRTAKQLLNPQQLRNPKQESATEQEPTADDNDDSYLMKPEVEMHESADALEDLTDMAAESQLDENSQYSEDSEQESEPETSVTPISADICEDQPDIDAQMSL</sequence>
<feature type="region of interest" description="Disordered" evidence="1">
    <location>
        <begin position="230"/>
        <end position="252"/>
    </location>
</feature>
<keyword evidence="4" id="KW-1185">Reference proteome</keyword>
<reference evidence="3 4" key="1">
    <citation type="submission" date="2015-08" db="EMBL/GenBank/DDBJ databases">
        <title>Ancestral chromatin configuration constrains chromatin evolution on differentiating sex chromosomes in Drosophila.</title>
        <authorList>
            <person name="Zhou Q."/>
            <person name="Bachtrog D."/>
        </authorList>
    </citation>
    <scope>NUCLEOTIDE SEQUENCE [LARGE SCALE GENOMIC DNA]</scope>
    <source>
        <tissue evidence="3">Whole larvae</tissue>
    </source>
</reference>
<dbReference type="OrthoDB" id="691673at2759"/>
<dbReference type="Pfam" id="PF13837">
    <property type="entry name" value="Myb_DNA-bind_4"/>
    <property type="match status" value="1"/>
</dbReference>